<evidence type="ECO:0000256" key="7">
    <source>
        <dbReference type="ARBA" id="ARBA00023180"/>
    </source>
</evidence>
<dbReference type="AlphaFoldDB" id="A0A0N4UEA0"/>
<evidence type="ECO:0000256" key="1">
    <source>
        <dbReference type="ARBA" id="ARBA00004651"/>
    </source>
</evidence>
<sequence>LFFSFLGESIGSYPLIYVILSLTISLFSLGIFKMVLKDRIRDGYTPSNAPSRYEMDVMREFWNSTGDPLMTVVLLTAKDGQSMLRDEYLEEALRLNNFFVNNYTVDLDNRSSFKYKDACSIYCNLNIALDLFKQGLDELKELAQEGKPLSSITMLRYPVAKIKGIEVHLERLFFGVKKKNIVKRDYFVEKNLDVEKLPVNTSLSQLLSEIDFVKVYFLVVLLLFRADKQNEDLARKLTLWELSLFKFCREIYKSDLIDIQMIGSEILDQEMIKDGRRIMPYFAAGFGFMITFVTVTVLMSAVFYNSMDCGKILVACGSIICPILSIGTAYGVISLIGIRTNSFMLVMPFLIMGIGVDDAFLMTHSWQRLSSCCSSVSLRLGMVFEDVGPSITVTSLTNFISFSIGALTPTPEIRLFCFTTAIAMGLDYLLELILFGPILALATKCEKAKFPVTKPNLDSLKMNDAGWRIYVNLIIFLNFSPIAVAIYWYFAIVGALMIKTRLDTEKILPKDSPIQAPNKILNDIISVWAEYHPITVMVNKPLDLNNSRQMARFWQLVDEFERLPSCRGNISTLLWLRDYAKFYERGDPLFDLFSTLFGFSDPVQQNIDPKTIALDYKKFDDFLKSSFYKHWRAFLKIANFENETRVIRFWFSVAYQNMSTWQQRIDIMQKWRSIASNYQDLNVTVWEANGMFVDQMLSLKTVAVQTGSLTLVCMAVVCTIFIPNPCSVITASIAIVSISMGVFGFLSWWHFDLDPVTTAAVLMSIGLSVDFTAHVSYHYQLRNRKEMRNGKIVKIPLKSAAEKLENTLKSVGWPMIQAGASTIMCILPLLFLQSYSPMVFVKTIILVVCWGILHGLIVLPTILTALPECFTNANCYRLFLSTSSEKSFRYINPKFSKLTCNFFKMHAKNSLDERLAHIF</sequence>
<dbReference type="PANTHER" id="PTHR10796">
    <property type="entry name" value="PATCHED-RELATED"/>
    <property type="match status" value="1"/>
</dbReference>
<keyword evidence="3" id="KW-1003">Cell membrane</keyword>
<evidence type="ECO:0000256" key="8">
    <source>
        <dbReference type="SAM" id="Phobius"/>
    </source>
</evidence>
<evidence type="ECO:0000259" key="9">
    <source>
        <dbReference type="PROSITE" id="PS50156"/>
    </source>
</evidence>
<feature type="domain" description="SSD" evidence="9">
    <location>
        <begin position="285"/>
        <end position="441"/>
    </location>
</feature>
<dbReference type="PROSITE" id="PS50156">
    <property type="entry name" value="SSD"/>
    <property type="match status" value="1"/>
</dbReference>
<evidence type="ECO:0000313" key="11">
    <source>
        <dbReference type="Proteomes" id="UP000038040"/>
    </source>
</evidence>
<dbReference type="GO" id="GO:0030659">
    <property type="term" value="C:cytoplasmic vesicle membrane"/>
    <property type="evidence" value="ECO:0007669"/>
    <property type="project" value="TreeGrafter"/>
</dbReference>
<evidence type="ECO:0000313" key="13">
    <source>
        <dbReference type="WBParaSite" id="DME_0000569101-mRNA-1"/>
    </source>
</evidence>
<dbReference type="InterPro" id="IPR051697">
    <property type="entry name" value="Patched_domain-protein"/>
</dbReference>
<dbReference type="Proteomes" id="UP000038040">
    <property type="component" value="Unplaced"/>
</dbReference>
<feature type="transmembrane region" description="Helical" evidence="8">
    <location>
        <begin position="844"/>
        <end position="866"/>
    </location>
</feature>
<dbReference type="GO" id="GO:0006897">
    <property type="term" value="P:endocytosis"/>
    <property type="evidence" value="ECO:0007669"/>
    <property type="project" value="TreeGrafter"/>
</dbReference>
<evidence type="ECO:0000256" key="5">
    <source>
        <dbReference type="ARBA" id="ARBA00022989"/>
    </source>
</evidence>
<name>A0A0N4UEA0_DRAME</name>
<feature type="transmembrane region" description="Helical" evidence="8">
    <location>
        <begin position="756"/>
        <end position="777"/>
    </location>
</feature>
<feature type="transmembrane region" description="Helical" evidence="8">
    <location>
        <begin position="312"/>
        <end position="333"/>
    </location>
</feature>
<proteinExistence type="inferred from homology"/>
<dbReference type="InterPro" id="IPR048634">
    <property type="entry name" value="SecD_SecF_C"/>
</dbReference>
<reference evidence="10 12" key="2">
    <citation type="submission" date="2018-11" db="EMBL/GenBank/DDBJ databases">
        <authorList>
            <consortium name="Pathogen Informatics"/>
        </authorList>
    </citation>
    <scope>NUCLEOTIDE SEQUENCE [LARGE SCALE GENOMIC DNA]</scope>
</reference>
<dbReference type="Proteomes" id="UP000274756">
    <property type="component" value="Unassembled WGS sequence"/>
</dbReference>
<dbReference type="GO" id="GO:0018996">
    <property type="term" value="P:molting cycle, collagen and cuticulin-based cuticle"/>
    <property type="evidence" value="ECO:0007669"/>
    <property type="project" value="TreeGrafter"/>
</dbReference>
<keyword evidence="12" id="KW-1185">Reference proteome</keyword>
<feature type="transmembrane region" description="Helical" evidence="8">
    <location>
        <begin position="811"/>
        <end position="832"/>
    </location>
</feature>
<evidence type="ECO:0000256" key="2">
    <source>
        <dbReference type="ARBA" id="ARBA00005585"/>
    </source>
</evidence>
<feature type="transmembrane region" description="Helical" evidence="8">
    <location>
        <begin position="281"/>
        <end position="306"/>
    </location>
</feature>
<feature type="transmembrane region" description="Helical" evidence="8">
    <location>
        <begin position="415"/>
        <end position="442"/>
    </location>
</feature>
<evidence type="ECO:0000256" key="3">
    <source>
        <dbReference type="ARBA" id="ARBA00022475"/>
    </source>
</evidence>
<organism evidence="11 13">
    <name type="scientific">Dracunculus medinensis</name>
    <name type="common">Guinea worm</name>
    <dbReference type="NCBI Taxonomy" id="318479"/>
    <lineage>
        <taxon>Eukaryota</taxon>
        <taxon>Metazoa</taxon>
        <taxon>Ecdysozoa</taxon>
        <taxon>Nematoda</taxon>
        <taxon>Chromadorea</taxon>
        <taxon>Rhabditida</taxon>
        <taxon>Spirurina</taxon>
        <taxon>Dracunculoidea</taxon>
        <taxon>Dracunculidae</taxon>
        <taxon>Dracunculus</taxon>
    </lineage>
</organism>
<comment type="similarity">
    <text evidence="2">Belongs to the patched family.</text>
</comment>
<dbReference type="FunFam" id="1.20.1640.10:FF:000013">
    <property type="entry name" value="PaTched Related family"/>
    <property type="match status" value="1"/>
</dbReference>
<dbReference type="Pfam" id="PF02355">
    <property type="entry name" value="SecD_SecF_C"/>
    <property type="match status" value="1"/>
</dbReference>
<feature type="transmembrane region" description="Helical" evidence="8">
    <location>
        <begin position="728"/>
        <end position="749"/>
    </location>
</feature>
<evidence type="ECO:0000256" key="4">
    <source>
        <dbReference type="ARBA" id="ARBA00022692"/>
    </source>
</evidence>
<evidence type="ECO:0000313" key="10">
    <source>
        <dbReference type="EMBL" id="VDN50763.1"/>
    </source>
</evidence>
<feature type="transmembrane region" description="Helical" evidence="8">
    <location>
        <begin position="702"/>
        <end position="722"/>
    </location>
</feature>
<keyword evidence="4 8" id="KW-0812">Transmembrane</keyword>
<keyword evidence="5 8" id="KW-1133">Transmembrane helix</keyword>
<dbReference type="EMBL" id="UYYG01000007">
    <property type="protein sequence ID" value="VDN50763.1"/>
    <property type="molecule type" value="Genomic_DNA"/>
</dbReference>
<reference evidence="13" key="1">
    <citation type="submission" date="2017-02" db="UniProtKB">
        <authorList>
            <consortium name="WormBaseParasite"/>
        </authorList>
    </citation>
    <scope>IDENTIFICATION</scope>
</reference>
<dbReference type="Gene3D" id="1.20.1640.10">
    <property type="entry name" value="Multidrug efflux transporter AcrB transmembrane domain"/>
    <property type="match status" value="2"/>
</dbReference>
<accession>A0A0N4UEA0</accession>
<evidence type="ECO:0000256" key="6">
    <source>
        <dbReference type="ARBA" id="ARBA00023136"/>
    </source>
</evidence>
<protein>
    <submittedName>
        <fullName evidence="13">SSD domain-containing protein</fullName>
    </submittedName>
</protein>
<dbReference type="Pfam" id="PF02460">
    <property type="entry name" value="Patched"/>
    <property type="match status" value="1"/>
</dbReference>
<feature type="transmembrane region" description="Helical" evidence="8">
    <location>
        <begin position="345"/>
        <end position="367"/>
    </location>
</feature>
<dbReference type="GO" id="GO:0005886">
    <property type="term" value="C:plasma membrane"/>
    <property type="evidence" value="ECO:0007669"/>
    <property type="project" value="UniProtKB-SubCell"/>
</dbReference>
<comment type="subcellular location">
    <subcellularLocation>
        <location evidence="1">Cell membrane</location>
        <topology evidence="1">Multi-pass membrane protein</topology>
    </subcellularLocation>
</comment>
<evidence type="ECO:0000313" key="12">
    <source>
        <dbReference type="Proteomes" id="UP000274756"/>
    </source>
</evidence>
<gene>
    <name evidence="10" type="ORF">DME_LOCUS736</name>
</gene>
<dbReference type="WBParaSite" id="DME_0000569101-mRNA-1">
    <property type="protein sequence ID" value="DME_0000569101-mRNA-1"/>
    <property type="gene ID" value="DME_0000569101"/>
</dbReference>
<dbReference type="InterPro" id="IPR003392">
    <property type="entry name" value="PTHD_SSD"/>
</dbReference>
<dbReference type="PANTHER" id="PTHR10796:SF90">
    <property type="entry name" value="SSD DOMAIN-CONTAINING PROTEIN"/>
    <property type="match status" value="1"/>
</dbReference>
<keyword evidence="7" id="KW-0325">Glycoprotein</keyword>
<feature type="transmembrane region" description="Helical" evidence="8">
    <location>
        <begin position="12"/>
        <end position="32"/>
    </location>
</feature>
<keyword evidence="6 8" id="KW-0472">Membrane</keyword>
<dbReference type="SUPFAM" id="SSF82866">
    <property type="entry name" value="Multidrug efflux transporter AcrB transmembrane domain"/>
    <property type="match status" value="2"/>
</dbReference>
<dbReference type="InterPro" id="IPR000731">
    <property type="entry name" value="SSD"/>
</dbReference>
<feature type="transmembrane region" description="Helical" evidence="8">
    <location>
        <begin position="469"/>
        <end position="498"/>
    </location>
</feature>
<dbReference type="OrthoDB" id="6510177at2759"/>